<evidence type="ECO:0000313" key="2">
    <source>
        <dbReference type="Proteomes" id="UP000887561"/>
    </source>
</evidence>
<keyword evidence="1" id="KW-0812">Transmembrane</keyword>
<reference evidence="3" key="1">
    <citation type="submission" date="2022-11" db="UniProtKB">
        <authorList>
            <consortium name="WormBaseParasite"/>
        </authorList>
    </citation>
    <scope>IDENTIFICATION</scope>
</reference>
<name>A0A915N6P1_MELJA</name>
<evidence type="ECO:0000256" key="1">
    <source>
        <dbReference type="SAM" id="Phobius"/>
    </source>
</evidence>
<evidence type="ECO:0000313" key="3">
    <source>
        <dbReference type="WBParaSite" id="scaffold8893_cov180.g13463"/>
    </source>
</evidence>
<keyword evidence="1" id="KW-1133">Transmembrane helix</keyword>
<keyword evidence="1" id="KW-0472">Membrane</keyword>
<organism evidence="2 3">
    <name type="scientific">Meloidogyne javanica</name>
    <name type="common">Root-knot nematode worm</name>
    <dbReference type="NCBI Taxonomy" id="6303"/>
    <lineage>
        <taxon>Eukaryota</taxon>
        <taxon>Metazoa</taxon>
        <taxon>Ecdysozoa</taxon>
        <taxon>Nematoda</taxon>
        <taxon>Chromadorea</taxon>
        <taxon>Rhabditida</taxon>
        <taxon>Tylenchina</taxon>
        <taxon>Tylenchomorpha</taxon>
        <taxon>Tylenchoidea</taxon>
        <taxon>Meloidogynidae</taxon>
        <taxon>Meloidogyninae</taxon>
        <taxon>Meloidogyne</taxon>
        <taxon>Meloidogyne incognita group</taxon>
    </lineage>
</organism>
<dbReference type="Proteomes" id="UP000887561">
    <property type="component" value="Unplaced"/>
</dbReference>
<protein>
    <submittedName>
        <fullName evidence="3">Uncharacterized protein</fullName>
    </submittedName>
</protein>
<dbReference type="WBParaSite" id="scaffold8893_cov180.g13463">
    <property type="protein sequence ID" value="scaffold8893_cov180.g13463"/>
    <property type="gene ID" value="scaffold8893_cov180.g13463"/>
</dbReference>
<feature type="transmembrane region" description="Helical" evidence="1">
    <location>
        <begin position="12"/>
        <end position="30"/>
    </location>
</feature>
<feature type="transmembrane region" description="Helical" evidence="1">
    <location>
        <begin position="42"/>
        <end position="73"/>
    </location>
</feature>
<dbReference type="AlphaFoldDB" id="A0A915N6P1"/>
<accession>A0A915N6P1</accession>
<proteinExistence type="predicted"/>
<keyword evidence="2" id="KW-1185">Reference proteome</keyword>
<sequence>MYCPSCGGLWRICLWSSWWCYACGGGWRALGDGWWLACSWRWLVVGVLLAMVGGWRALGGVGGLWSGFALHLLKFGRSTNEIRQLFALVSPKEGTKISKSLEPYLEGGQLNILFSSCNSQKIVKRVVEVNEIRAVFVIIDEKSNIADDVENNQGLKSHSVASNTRSFLTSLCSLLDCLRQTNDEGPEQHECSHSEVVAASNTVSDLLTHRKNSGSFLKSYYLLTYACSDEGQKMLSEHRPCLSRERIGEMTISAGTYLSEKFLDHPDEEVCTAVNNKLQEYMEAMTGLCREEASLIMCRSLTGMFK</sequence>